<dbReference type="AlphaFoldDB" id="A0A2H5QVC8"/>
<dbReference type="Proteomes" id="UP000236630">
    <property type="component" value="Unassembled WGS sequence"/>
</dbReference>
<comment type="caution">
    <text evidence="1">The sequence shown here is derived from an EMBL/GenBank/DDBJ whole genome shotgun (WGS) entry which is preliminary data.</text>
</comment>
<gene>
    <name evidence="1" type="ORF">CUMW_265270</name>
</gene>
<accession>A0A2H5QVC8</accession>
<name>A0A2H5QVC8_CITUN</name>
<proteinExistence type="predicted"/>
<sequence>MMDLLVRNQSTMRHLSAKDMILKHPWLIMSLILMSSEMGTRMNLRAVSEAEVALLGQKKTKRGKEVEGLWLNTTALVFQLVKKPLSWLRILVFWLIHQFQSSTTIGVEFQMIRRSVYESLLRCTSWFILEVGSKYYKLSELHFGTLSTL</sequence>
<reference evidence="1 2" key="1">
    <citation type="journal article" date="2017" name="Front. Genet.">
        <title>Draft sequencing of the heterozygous diploid genome of Satsuma (Citrus unshiu Marc.) using a hybrid assembly approach.</title>
        <authorList>
            <person name="Shimizu T."/>
            <person name="Tanizawa Y."/>
            <person name="Mochizuki T."/>
            <person name="Nagasaki H."/>
            <person name="Yoshioka T."/>
            <person name="Toyoda A."/>
            <person name="Fujiyama A."/>
            <person name="Kaminuma E."/>
            <person name="Nakamura Y."/>
        </authorList>
    </citation>
    <scope>NUCLEOTIDE SEQUENCE [LARGE SCALE GENOMIC DNA]</scope>
    <source>
        <strain evidence="2">cv. Miyagawa wase</strain>
    </source>
</reference>
<organism evidence="1 2">
    <name type="scientific">Citrus unshiu</name>
    <name type="common">Satsuma mandarin</name>
    <name type="synonym">Citrus nobilis var. unshiu</name>
    <dbReference type="NCBI Taxonomy" id="55188"/>
    <lineage>
        <taxon>Eukaryota</taxon>
        <taxon>Viridiplantae</taxon>
        <taxon>Streptophyta</taxon>
        <taxon>Embryophyta</taxon>
        <taxon>Tracheophyta</taxon>
        <taxon>Spermatophyta</taxon>
        <taxon>Magnoliopsida</taxon>
        <taxon>eudicotyledons</taxon>
        <taxon>Gunneridae</taxon>
        <taxon>Pentapetalae</taxon>
        <taxon>rosids</taxon>
        <taxon>malvids</taxon>
        <taxon>Sapindales</taxon>
        <taxon>Rutaceae</taxon>
        <taxon>Aurantioideae</taxon>
        <taxon>Citrus</taxon>
    </lineage>
</organism>
<dbReference type="EMBL" id="BDQV01000921">
    <property type="protein sequence ID" value="GAY68580.1"/>
    <property type="molecule type" value="Genomic_DNA"/>
</dbReference>
<protein>
    <submittedName>
        <fullName evidence="1">Uncharacterized protein</fullName>
    </submittedName>
</protein>
<keyword evidence="2" id="KW-1185">Reference proteome</keyword>
<evidence type="ECO:0000313" key="2">
    <source>
        <dbReference type="Proteomes" id="UP000236630"/>
    </source>
</evidence>
<evidence type="ECO:0000313" key="1">
    <source>
        <dbReference type="EMBL" id="GAY68580.1"/>
    </source>
</evidence>